<dbReference type="Pfam" id="PF02798">
    <property type="entry name" value="GST_N"/>
    <property type="match status" value="1"/>
</dbReference>
<dbReference type="InterPro" id="IPR036249">
    <property type="entry name" value="Thioredoxin-like_sf"/>
</dbReference>
<feature type="domain" description="GST C-terminal" evidence="3">
    <location>
        <begin position="85"/>
        <end position="205"/>
    </location>
</feature>
<keyword evidence="5" id="KW-1185">Reference proteome</keyword>
<keyword evidence="4" id="KW-0808">Transferase</keyword>
<dbReference type="InterPro" id="IPR004045">
    <property type="entry name" value="Glutathione_S-Trfase_N"/>
</dbReference>
<organism evidence="4 5">
    <name type="scientific">Roseobacter cerasinus</name>
    <dbReference type="NCBI Taxonomy" id="2602289"/>
    <lineage>
        <taxon>Bacteria</taxon>
        <taxon>Pseudomonadati</taxon>
        <taxon>Pseudomonadota</taxon>
        <taxon>Alphaproteobacteria</taxon>
        <taxon>Rhodobacterales</taxon>
        <taxon>Roseobacteraceae</taxon>
        <taxon>Roseobacter</taxon>
    </lineage>
</organism>
<dbReference type="Gene3D" id="1.20.1050.10">
    <property type="match status" value="1"/>
</dbReference>
<dbReference type="PROSITE" id="PS50405">
    <property type="entry name" value="GST_CTER"/>
    <property type="match status" value="1"/>
</dbReference>
<dbReference type="SUPFAM" id="SSF52833">
    <property type="entry name" value="Thioredoxin-like"/>
    <property type="match status" value="1"/>
</dbReference>
<dbReference type="CDD" id="cd03057">
    <property type="entry name" value="GST_N_Beta"/>
    <property type="match status" value="1"/>
</dbReference>
<evidence type="ECO:0000256" key="1">
    <source>
        <dbReference type="RuleBase" id="RU003494"/>
    </source>
</evidence>
<feature type="domain" description="GST N-terminal" evidence="2">
    <location>
        <begin position="1"/>
        <end position="80"/>
    </location>
</feature>
<dbReference type="EMBL" id="BLIV01000002">
    <property type="protein sequence ID" value="GFE49087.1"/>
    <property type="molecule type" value="Genomic_DNA"/>
</dbReference>
<comment type="similarity">
    <text evidence="1">Belongs to the GST superfamily.</text>
</comment>
<dbReference type="SFLD" id="SFLDG00358">
    <property type="entry name" value="Main_(cytGST)"/>
    <property type="match status" value="1"/>
</dbReference>
<dbReference type="PANTHER" id="PTHR44051">
    <property type="entry name" value="GLUTATHIONE S-TRANSFERASE-RELATED"/>
    <property type="match status" value="1"/>
</dbReference>
<dbReference type="OrthoDB" id="7583243at2"/>
<proteinExistence type="inferred from homology"/>
<dbReference type="InterPro" id="IPR036282">
    <property type="entry name" value="Glutathione-S-Trfase_C_sf"/>
</dbReference>
<gene>
    <name evidence="4" type="primary">gst</name>
    <name evidence="4" type="ORF">So717_08400</name>
</gene>
<dbReference type="PANTHER" id="PTHR44051:SF8">
    <property type="entry name" value="GLUTATHIONE S-TRANSFERASE GSTA"/>
    <property type="match status" value="1"/>
</dbReference>
<evidence type="ECO:0000259" key="3">
    <source>
        <dbReference type="PROSITE" id="PS50405"/>
    </source>
</evidence>
<dbReference type="Proteomes" id="UP000436522">
    <property type="component" value="Unassembled WGS sequence"/>
</dbReference>
<dbReference type="PROSITE" id="PS50404">
    <property type="entry name" value="GST_NTER"/>
    <property type="match status" value="1"/>
</dbReference>
<dbReference type="Pfam" id="PF00043">
    <property type="entry name" value="GST_C"/>
    <property type="match status" value="1"/>
</dbReference>
<dbReference type="SFLD" id="SFLDS00019">
    <property type="entry name" value="Glutathione_Transferase_(cytos"/>
    <property type="match status" value="1"/>
</dbReference>
<dbReference type="GO" id="GO:0016740">
    <property type="term" value="F:transferase activity"/>
    <property type="evidence" value="ECO:0007669"/>
    <property type="project" value="UniProtKB-KW"/>
</dbReference>
<evidence type="ECO:0000313" key="5">
    <source>
        <dbReference type="Proteomes" id="UP000436522"/>
    </source>
</evidence>
<dbReference type="InterPro" id="IPR010987">
    <property type="entry name" value="Glutathione-S-Trfase_C-like"/>
</dbReference>
<reference evidence="4 5" key="1">
    <citation type="submission" date="2019-12" db="EMBL/GenBank/DDBJ databases">
        <title>Roseobacter cerasinus sp. nov., isolated from seawater around aquaculture.</title>
        <authorList>
            <person name="Muramatsu S."/>
            <person name="Takabe Y."/>
            <person name="Mori K."/>
            <person name="Takaichi S."/>
            <person name="Hanada S."/>
        </authorList>
    </citation>
    <scope>NUCLEOTIDE SEQUENCE [LARGE SCALE GENOMIC DNA]</scope>
    <source>
        <strain evidence="4 5">AI77</strain>
    </source>
</reference>
<dbReference type="AlphaFoldDB" id="A0A640VMY2"/>
<name>A0A640VMY2_9RHOB</name>
<evidence type="ECO:0000313" key="4">
    <source>
        <dbReference type="EMBL" id="GFE49087.1"/>
    </source>
</evidence>
<dbReference type="InterPro" id="IPR004046">
    <property type="entry name" value="GST_C"/>
</dbReference>
<accession>A0A640VMY2</accession>
<dbReference type="InterPro" id="IPR040079">
    <property type="entry name" value="Glutathione_S-Trfase"/>
</dbReference>
<sequence length="205" mass="22706">MRLHYAPRTISIAVAITLEEAGLTYEAVPVDFSTGAQKGAAYLALNPKGRVPTLEIDSGEVLTETGALLDYIAALAPAANLVPKEPMRAAQMRSVMYFLASTMHVNHAHMRRGARWATHQSSFEDMIAKTPENMAENARYFVSDCLQGDYVLSDQFSLADPYAYMLCSWLERDKVPLTDFPEIAAYLDRMNARPSLQAVRAKGML</sequence>
<comment type="caution">
    <text evidence="4">The sequence shown here is derived from an EMBL/GenBank/DDBJ whole genome shotgun (WGS) entry which is preliminary data.</text>
</comment>
<dbReference type="SFLD" id="SFLDG01150">
    <property type="entry name" value="Main.1:_Beta-like"/>
    <property type="match status" value="1"/>
</dbReference>
<protein>
    <submittedName>
        <fullName evidence="4">Glutathione S-transferase</fullName>
    </submittedName>
</protein>
<evidence type="ECO:0000259" key="2">
    <source>
        <dbReference type="PROSITE" id="PS50404"/>
    </source>
</evidence>
<dbReference type="CDD" id="cd03188">
    <property type="entry name" value="GST_C_Beta"/>
    <property type="match status" value="1"/>
</dbReference>
<dbReference type="RefSeq" id="WP_159974979.1">
    <property type="nucleotide sequence ID" value="NZ_BLIV01000002.1"/>
</dbReference>
<dbReference type="Gene3D" id="3.40.30.10">
    <property type="entry name" value="Glutaredoxin"/>
    <property type="match status" value="1"/>
</dbReference>
<dbReference type="SUPFAM" id="SSF47616">
    <property type="entry name" value="GST C-terminal domain-like"/>
    <property type="match status" value="1"/>
</dbReference>